<feature type="transmembrane region" description="Helical" evidence="5">
    <location>
        <begin position="256"/>
        <end position="276"/>
    </location>
</feature>
<gene>
    <name evidence="6" type="ORF">HYPSUDRAFT_45711</name>
</gene>
<feature type="transmembrane region" description="Helical" evidence="5">
    <location>
        <begin position="46"/>
        <end position="66"/>
    </location>
</feature>
<evidence type="ECO:0000313" key="7">
    <source>
        <dbReference type="Proteomes" id="UP000054270"/>
    </source>
</evidence>
<name>A0A0D2PCG9_HYPSF</name>
<keyword evidence="2 5" id="KW-0812">Transmembrane</keyword>
<dbReference type="OrthoDB" id="3358017at2759"/>
<sequence length="294" mass="32402">MSGVFDINADESRYGYTPSRVATIVFVVLFGISSILHLGQAVKYRTWFMLITAFLSGVMETVGWAARFYSSFHPTNTMAYTIQTSVLVLAPTPLLAANFVIFGRLIRQLGERYSRIKPRFYTILFTSCDVFSILIQGSGGGLAASAKTVNGARLGGNIVLAGITIQAIIIVGFSLCAIEYFVRYRTATRTQSDFRLVATDEPSNASQELLPGRFTPELQRLTWALIGSTTFLFIRSVYRIVELSGGWDGRIMRMEILFNILDGAMIVLAIYCTIIVHPGPALGPSKARNDRPIA</sequence>
<dbReference type="GO" id="GO:0000324">
    <property type="term" value="C:fungal-type vacuole"/>
    <property type="evidence" value="ECO:0007669"/>
    <property type="project" value="TreeGrafter"/>
</dbReference>
<reference evidence="7" key="1">
    <citation type="submission" date="2014-04" db="EMBL/GenBank/DDBJ databases">
        <title>Evolutionary Origins and Diversification of the Mycorrhizal Mutualists.</title>
        <authorList>
            <consortium name="DOE Joint Genome Institute"/>
            <consortium name="Mycorrhizal Genomics Consortium"/>
            <person name="Kohler A."/>
            <person name="Kuo A."/>
            <person name="Nagy L.G."/>
            <person name="Floudas D."/>
            <person name="Copeland A."/>
            <person name="Barry K.W."/>
            <person name="Cichocki N."/>
            <person name="Veneault-Fourrey C."/>
            <person name="LaButti K."/>
            <person name="Lindquist E.A."/>
            <person name="Lipzen A."/>
            <person name="Lundell T."/>
            <person name="Morin E."/>
            <person name="Murat C."/>
            <person name="Riley R."/>
            <person name="Ohm R."/>
            <person name="Sun H."/>
            <person name="Tunlid A."/>
            <person name="Henrissat B."/>
            <person name="Grigoriev I.V."/>
            <person name="Hibbett D.S."/>
            <person name="Martin F."/>
        </authorList>
    </citation>
    <scope>NUCLEOTIDE SEQUENCE [LARGE SCALE GENOMIC DNA]</scope>
    <source>
        <strain evidence="7">FD-334 SS-4</strain>
    </source>
</reference>
<dbReference type="PANTHER" id="PTHR31465">
    <property type="entry name" value="PROTEIN RTA1-RELATED"/>
    <property type="match status" value="1"/>
</dbReference>
<feature type="transmembrane region" description="Helical" evidence="5">
    <location>
        <begin position="158"/>
        <end position="182"/>
    </location>
</feature>
<dbReference type="GO" id="GO:0005886">
    <property type="term" value="C:plasma membrane"/>
    <property type="evidence" value="ECO:0007669"/>
    <property type="project" value="TreeGrafter"/>
</dbReference>
<dbReference type="EMBL" id="KN817595">
    <property type="protein sequence ID" value="KJA17990.1"/>
    <property type="molecule type" value="Genomic_DNA"/>
</dbReference>
<dbReference type="OMA" id="NRDAYIM"/>
<dbReference type="Proteomes" id="UP000054270">
    <property type="component" value="Unassembled WGS sequence"/>
</dbReference>
<feature type="transmembrane region" description="Helical" evidence="5">
    <location>
        <begin position="118"/>
        <end position="138"/>
    </location>
</feature>
<dbReference type="InterPro" id="IPR007568">
    <property type="entry name" value="RTA1"/>
</dbReference>
<keyword evidence="7" id="KW-1185">Reference proteome</keyword>
<dbReference type="PANTHER" id="PTHR31465:SF9">
    <property type="entry name" value="SPHINGOID LONG-CHAIN BASE TRANSPORTER RSB1"/>
    <property type="match status" value="1"/>
</dbReference>
<evidence type="ECO:0000256" key="5">
    <source>
        <dbReference type="SAM" id="Phobius"/>
    </source>
</evidence>
<dbReference type="STRING" id="945553.A0A0D2PCG9"/>
<protein>
    <recommendedName>
        <fullName evidence="8">RTA1 like protein</fullName>
    </recommendedName>
</protein>
<dbReference type="Pfam" id="PF04479">
    <property type="entry name" value="RTA1"/>
    <property type="match status" value="1"/>
</dbReference>
<accession>A0A0D2PCG9</accession>
<evidence type="ECO:0000256" key="4">
    <source>
        <dbReference type="ARBA" id="ARBA00023136"/>
    </source>
</evidence>
<comment type="subcellular location">
    <subcellularLocation>
        <location evidence="1">Membrane</location>
        <topology evidence="1">Multi-pass membrane protein</topology>
    </subcellularLocation>
</comment>
<feature type="transmembrane region" description="Helical" evidence="5">
    <location>
        <begin position="86"/>
        <end position="106"/>
    </location>
</feature>
<organism evidence="6 7">
    <name type="scientific">Hypholoma sublateritium (strain FD-334 SS-4)</name>
    <dbReference type="NCBI Taxonomy" id="945553"/>
    <lineage>
        <taxon>Eukaryota</taxon>
        <taxon>Fungi</taxon>
        <taxon>Dikarya</taxon>
        <taxon>Basidiomycota</taxon>
        <taxon>Agaricomycotina</taxon>
        <taxon>Agaricomycetes</taxon>
        <taxon>Agaricomycetidae</taxon>
        <taxon>Agaricales</taxon>
        <taxon>Agaricineae</taxon>
        <taxon>Strophariaceae</taxon>
        <taxon>Hypholoma</taxon>
    </lineage>
</organism>
<evidence type="ECO:0000256" key="3">
    <source>
        <dbReference type="ARBA" id="ARBA00022989"/>
    </source>
</evidence>
<keyword evidence="4 5" id="KW-0472">Membrane</keyword>
<dbReference type="AlphaFoldDB" id="A0A0D2PCG9"/>
<proteinExistence type="predicted"/>
<evidence type="ECO:0008006" key="8">
    <source>
        <dbReference type="Google" id="ProtNLM"/>
    </source>
</evidence>
<feature type="transmembrane region" description="Helical" evidence="5">
    <location>
        <begin position="20"/>
        <end position="39"/>
    </location>
</feature>
<keyword evidence="3 5" id="KW-1133">Transmembrane helix</keyword>
<evidence type="ECO:0000313" key="6">
    <source>
        <dbReference type="EMBL" id="KJA17990.1"/>
    </source>
</evidence>
<evidence type="ECO:0000256" key="1">
    <source>
        <dbReference type="ARBA" id="ARBA00004141"/>
    </source>
</evidence>
<evidence type="ECO:0000256" key="2">
    <source>
        <dbReference type="ARBA" id="ARBA00022692"/>
    </source>
</evidence>